<proteinExistence type="predicted"/>
<keyword evidence="1" id="KW-0132">Cell division</keyword>
<dbReference type="Pfam" id="PF09759">
    <property type="entry name" value="Atx10homo_assoc"/>
    <property type="match status" value="1"/>
</dbReference>
<dbReference type="GO" id="GO:0051301">
    <property type="term" value="P:cell division"/>
    <property type="evidence" value="ECO:0007669"/>
    <property type="project" value="UniProtKB-KW"/>
</dbReference>
<keyword evidence="2" id="KW-0131">Cell cycle</keyword>
<name>A0A3B6IXA2_WHEAT</name>
<evidence type="ECO:0000256" key="1">
    <source>
        <dbReference type="ARBA" id="ARBA00022618"/>
    </source>
</evidence>
<dbReference type="SUPFAM" id="SSF48371">
    <property type="entry name" value="ARM repeat"/>
    <property type="match status" value="1"/>
</dbReference>
<dbReference type="Gene3D" id="1.25.10.10">
    <property type="entry name" value="Leucine-rich Repeat Variant"/>
    <property type="match status" value="2"/>
</dbReference>
<dbReference type="InterPro" id="IPR011989">
    <property type="entry name" value="ARM-like"/>
</dbReference>
<reference evidence="4" key="2">
    <citation type="submission" date="2018-10" db="UniProtKB">
        <authorList>
            <consortium name="EnsemblPlants"/>
        </authorList>
    </citation>
    <scope>IDENTIFICATION</scope>
</reference>
<evidence type="ECO:0000259" key="3">
    <source>
        <dbReference type="Pfam" id="PF09759"/>
    </source>
</evidence>
<dbReference type="Gramene" id="TraesCS4B02G353000.1">
    <property type="protein sequence ID" value="TraesCS4B02G353000.1"/>
    <property type="gene ID" value="TraesCS4B02G353000"/>
</dbReference>
<dbReference type="InterPro" id="IPR019156">
    <property type="entry name" value="Ataxin-10_domain"/>
</dbReference>
<evidence type="ECO:0000313" key="4">
    <source>
        <dbReference type="EnsemblPlants" id="TraesCS4B02G353000.1"/>
    </source>
</evidence>
<evidence type="ECO:0000256" key="2">
    <source>
        <dbReference type="ARBA" id="ARBA00023306"/>
    </source>
</evidence>
<dbReference type="InterPro" id="IPR016024">
    <property type="entry name" value="ARM-type_fold"/>
</dbReference>
<dbReference type="PANTHER" id="PTHR13255:SF0">
    <property type="entry name" value="ATAXIN-10"/>
    <property type="match status" value="1"/>
</dbReference>
<dbReference type="OrthoDB" id="379794at2759"/>
<dbReference type="OMA" id="CAWESPP"/>
<dbReference type="AlphaFoldDB" id="A0A3B6IXA2"/>
<sequence>MWRDEGVEDEETLSALLEASKTREGRAALSDALADTLHLLPASPAPLLLLRLRLLRNLLAGDALNQGTFVLLSGPAAVVSAALALPALPPDLARAALQALGNAALGGDRHREAVWDALFPGALRELARVRDAGVLDPLCMVLDTCCSGDGGRGRVEELCHEDLGLPVLVELVATASRLGHKEEWLEWLLFKICVEEEKFEALFAALDSTDGGESGDGFSAKHAFLMGTLSKCLTERPEEVSISNSFALHVFNILKHAAETLDFTCRGSSALPTGCPGIDVLGYSLVLLKDICAWEPSSSETEAPVDSLLQAGLVKRLLKYLGELEPPSTIRKAMAKEQGDQQPALATAKVCPYNGYRRDLVAVIANCLHGRKQVQDEVRQLNGIMLLLQQCVIDEGNAYLREWGLLAVRYLLEENEENQKEVSELQMQEPILTPEVAELGLRVEIDKKTGHPKLVNSS</sequence>
<dbReference type="EnsemblPlants" id="TraesCS4B02G353000.1">
    <property type="protein sequence ID" value="TraesCS4B02G353000.1"/>
    <property type="gene ID" value="TraesCS4B02G353000"/>
</dbReference>
<dbReference type="Gramene" id="TraesCS4B03G0917700.2">
    <property type="protein sequence ID" value="TraesCS4B03G0917700.2.CDS"/>
    <property type="gene ID" value="TraesCS4B03G0917700"/>
</dbReference>
<reference evidence="4" key="1">
    <citation type="submission" date="2018-08" db="EMBL/GenBank/DDBJ databases">
        <authorList>
            <person name="Rossello M."/>
        </authorList>
    </citation>
    <scope>NUCLEOTIDE SEQUENCE [LARGE SCALE GENOMIC DNA]</scope>
    <source>
        <strain evidence="4">cv. Chinese Spring</strain>
    </source>
</reference>
<protein>
    <recommendedName>
        <fullName evidence="3">Ataxin-10 domain-containing protein</fullName>
    </recommendedName>
</protein>
<accession>A0A3B6IXA2</accession>
<organism evidence="4">
    <name type="scientific">Triticum aestivum</name>
    <name type="common">Wheat</name>
    <dbReference type="NCBI Taxonomy" id="4565"/>
    <lineage>
        <taxon>Eukaryota</taxon>
        <taxon>Viridiplantae</taxon>
        <taxon>Streptophyta</taxon>
        <taxon>Embryophyta</taxon>
        <taxon>Tracheophyta</taxon>
        <taxon>Spermatophyta</taxon>
        <taxon>Magnoliopsida</taxon>
        <taxon>Liliopsida</taxon>
        <taxon>Poales</taxon>
        <taxon>Poaceae</taxon>
        <taxon>BOP clade</taxon>
        <taxon>Pooideae</taxon>
        <taxon>Triticodae</taxon>
        <taxon>Triticeae</taxon>
        <taxon>Triticinae</taxon>
        <taxon>Triticum</taxon>
    </lineage>
</organism>
<dbReference type="PANTHER" id="PTHR13255">
    <property type="entry name" value="ATAXIN-10"/>
    <property type="match status" value="1"/>
</dbReference>
<evidence type="ECO:0000313" key="5">
    <source>
        <dbReference type="Proteomes" id="UP000019116"/>
    </source>
</evidence>
<feature type="domain" description="Ataxin-10" evidence="3">
    <location>
        <begin position="356"/>
        <end position="453"/>
    </location>
</feature>
<dbReference type="InterPro" id="IPR051374">
    <property type="entry name" value="Ataxin-10/CTR86_families"/>
</dbReference>
<dbReference type="Proteomes" id="UP000019116">
    <property type="component" value="Chromosome 4B"/>
</dbReference>
<keyword evidence="5" id="KW-1185">Reference proteome</keyword>
<dbReference type="SMR" id="A0A3B6IXA2"/>